<dbReference type="InterPro" id="IPR007069">
    <property type="entry name" value="Transposase_32"/>
</dbReference>
<dbReference type="AlphaFoldDB" id="A0A090IGC9"/>
<dbReference type="InterPro" id="IPR026889">
    <property type="entry name" value="Zn_Tnp"/>
</dbReference>
<dbReference type="KEGG" id="mvs:MVIS_0858"/>
<name>A0A090IGC9_9GAMM</name>
<dbReference type="PANTHER" id="PTHR37023:SF1">
    <property type="entry name" value="ISSOD25 TRANSPOSASE TNPA_ISSOD25"/>
    <property type="match status" value="1"/>
</dbReference>
<organism evidence="3 4">
    <name type="scientific">Moritella viscosa</name>
    <dbReference type="NCBI Taxonomy" id="80854"/>
    <lineage>
        <taxon>Bacteria</taxon>
        <taxon>Pseudomonadati</taxon>
        <taxon>Pseudomonadota</taxon>
        <taxon>Gammaproteobacteria</taxon>
        <taxon>Alteromonadales</taxon>
        <taxon>Moritellaceae</taxon>
        <taxon>Moritella</taxon>
    </lineage>
</organism>
<gene>
    <name evidence="3" type="ORF">NVI5450_0569</name>
</gene>
<dbReference type="GO" id="GO:0004803">
    <property type="term" value="F:transposase activity"/>
    <property type="evidence" value="ECO:0007669"/>
    <property type="project" value="InterPro"/>
</dbReference>
<evidence type="ECO:0000259" key="1">
    <source>
        <dbReference type="Pfam" id="PF04986"/>
    </source>
</evidence>
<evidence type="ECO:0000259" key="2">
    <source>
        <dbReference type="Pfam" id="PF14319"/>
    </source>
</evidence>
<dbReference type="NCBIfam" id="NF033538">
    <property type="entry name" value="transpos_IS91"/>
    <property type="match status" value="1"/>
</dbReference>
<reference evidence="3 4" key="1">
    <citation type="submission" date="2016-11" db="EMBL/GenBank/DDBJ databases">
        <authorList>
            <person name="Jaros S."/>
            <person name="Januszkiewicz K."/>
            <person name="Wedrychowicz H."/>
        </authorList>
    </citation>
    <scope>NUCLEOTIDE SEQUENCE [LARGE SCALE GENOMIC DNA]</scope>
    <source>
        <strain evidence="3">NVI 5450</strain>
    </source>
</reference>
<dbReference type="HOGENOM" id="CLU_038153_0_0_6"/>
<proteinExistence type="predicted"/>
<dbReference type="GO" id="GO:0006313">
    <property type="term" value="P:DNA transposition"/>
    <property type="evidence" value="ECO:0007669"/>
    <property type="project" value="InterPro"/>
</dbReference>
<dbReference type="Pfam" id="PF04986">
    <property type="entry name" value="Y2_Tnp"/>
    <property type="match status" value="1"/>
</dbReference>
<feature type="domain" description="Transposase zinc-binding" evidence="2">
    <location>
        <begin position="21"/>
        <end position="105"/>
    </location>
</feature>
<dbReference type="Proteomes" id="UP000183794">
    <property type="component" value="Unassembled WGS sequence"/>
</dbReference>
<dbReference type="PANTHER" id="PTHR37023">
    <property type="entry name" value="TRANSPOSASE"/>
    <property type="match status" value="1"/>
</dbReference>
<dbReference type="PATRIC" id="fig|80854.5.peg.898"/>
<dbReference type="InterPro" id="IPR054832">
    <property type="entry name" value="transpos_IS91"/>
</dbReference>
<dbReference type="OrthoDB" id="6979325at2"/>
<dbReference type="RefSeq" id="WP_045109275.1">
    <property type="nucleotide sequence ID" value="NZ_FPLD01000017.1"/>
</dbReference>
<evidence type="ECO:0000313" key="4">
    <source>
        <dbReference type="Proteomes" id="UP000183794"/>
    </source>
</evidence>
<dbReference type="GO" id="GO:0003677">
    <property type="term" value="F:DNA binding"/>
    <property type="evidence" value="ECO:0007669"/>
    <property type="project" value="InterPro"/>
</dbReference>
<accession>A0A090IGC9</accession>
<protein>
    <submittedName>
        <fullName evidence="3">Transposase</fullName>
    </submittedName>
</protein>
<dbReference type="Pfam" id="PF14319">
    <property type="entry name" value="Zn_Tnp_IS91"/>
    <property type="match status" value="1"/>
</dbReference>
<dbReference type="EMBL" id="FPLD01000017">
    <property type="protein sequence ID" value="SGY85950.1"/>
    <property type="molecule type" value="Genomic_DNA"/>
</dbReference>
<feature type="domain" description="Transposase IS801/IS1294" evidence="1">
    <location>
        <begin position="143"/>
        <end position="323"/>
    </location>
</feature>
<sequence>MHPNKPLKNLFDKNNAWLTYLGQNIGLIRDAVIENVTKILACGTAAFGSRKYTYSNGNCAHTKYIHQTCKSRACNSCGTKATEHWVQTQQHVLPDCEWQHITFTMPDTLWEIFRYNCALLGSLFNCAAQTLIAWAKKKGIEIGIFCALHTYGRQLNWNTHIHLSVTRGGICIKTGEWKPIYFKTKETEACWRYAIITLLREQYGDLDLSAARYSHIREERDWSHFLDSQYQRRWKLHFAQKTDNIMQTVAYLGRYLKRPPISGSRLRHYSKAGLLTFNYLDHRTGKTERLTLPQVALIARLVEHIPDKRFKMIRYFGFLSNRRRGVRLPKVYEALDMEERSKPALPGFASMLKAYVRIDPFKCILCQSRLIYTEYRAGTSLSELSASMIMGAKRMRIM</sequence>
<evidence type="ECO:0000313" key="3">
    <source>
        <dbReference type="EMBL" id="SGY85950.1"/>
    </source>
</evidence>